<evidence type="ECO:0000256" key="18">
    <source>
        <dbReference type="SAM" id="MobiDB-lite"/>
    </source>
</evidence>
<dbReference type="Proteomes" id="UP001318040">
    <property type="component" value="Chromosome 16"/>
</dbReference>
<dbReference type="GO" id="GO:0003682">
    <property type="term" value="F:chromatin binding"/>
    <property type="evidence" value="ECO:0007669"/>
    <property type="project" value="TreeGrafter"/>
</dbReference>
<gene>
    <name evidence="21" type="primary">SETD7</name>
</gene>
<dbReference type="PROSITE" id="PS50280">
    <property type="entry name" value="SET"/>
    <property type="match status" value="1"/>
</dbReference>
<evidence type="ECO:0000256" key="7">
    <source>
        <dbReference type="ARBA" id="ARBA00022691"/>
    </source>
</evidence>
<keyword evidence="10" id="KW-0805">Transcription regulation</keyword>
<dbReference type="CDD" id="cd10530">
    <property type="entry name" value="SET_SETD7"/>
    <property type="match status" value="1"/>
</dbReference>
<feature type="region of interest" description="Disordered" evidence="18">
    <location>
        <begin position="1"/>
        <end position="20"/>
    </location>
</feature>
<dbReference type="SUPFAM" id="SSF82199">
    <property type="entry name" value="SET domain"/>
    <property type="match status" value="1"/>
</dbReference>
<dbReference type="Gene3D" id="2.170.270.10">
    <property type="entry name" value="SET domain"/>
    <property type="match status" value="1"/>
</dbReference>
<evidence type="ECO:0000256" key="15">
    <source>
        <dbReference type="ARBA" id="ARBA00030095"/>
    </source>
</evidence>
<dbReference type="Pfam" id="PF02493">
    <property type="entry name" value="MORN"/>
    <property type="match status" value="3"/>
</dbReference>
<dbReference type="AlphaFoldDB" id="A0AAJ7T544"/>
<accession>A0AAJ7T544</accession>
<evidence type="ECO:0000259" key="19">
    <source>
        <dbReference type="PROSITE" id="PS50280"/>
    </source>
</evidence>
<evidence type="ECO:0000256" key="10">
    <source>
        <dbReference type="ARBA" id="ARBA00023015"/>
    </source>
</evidence>
<keyword evidence="4" id="KW-0158">Chromosome</keyword>
<evidence type="ECO:0000256" key="8">
    <source>
        <dbReference type="ARBA" id="ARBA00022737"/>
    </source>
</evidence>
<keyword evidence="20" id="KW-1185">Reference proteome</keyword>
<evidence type="ECO:0000256" key="14">
    <source>
        <dbReference type="ARBA" id="ARBA00023620"/>
    </source>
</evidence>
<dbReference type="RefSeq" id="XP_032811405.1">
    <property type="nucleotide sequence ID" value="XM_032955514.1"/>
</dbReference>
<dbReference type="InterPro" id="IPR054533">
    <property type="entry name" value="SETD7_N"/>
</dbReference>
<dbReference type="GeneID" id="116942974"/>
<dbReference type="InterPro" id="IPR044436">
    <property type="entry name" value="SETD7_SET"/>
</dbReference>
<comment type="subcellular location">
    <subcellularLocation>
        <location evidence="2">Chromosome</location>
    </subcellularLocation>
    <subcellularLocation>
        <location evidence="1">Nucleus</location>
    </subcellularLocation>
</comment>
<organism evidence="20 21">
    <name type="scientific">Petromyzon marinus</name>
    <name type="common">Sea lamprey</name>
    <dbReference type="NCBI Taxonomy" id="7757"/>
    <lineage>
        <taxon>Eukaryota</taxon>
        <taxon>Metazoa</taxon>
        <taxon>Chordata</taxon>
        <taxon>Craniata</taxon>
        <taxon>Vertebrata</taxon>
        <taxon>Cyclostomata</taxon>
        <taxon>Hyperoartia</taxon>
        <taxon>Petromyzontiformes</taxon>
        <taxon>Petromyzontidae</taxon>
        <taxon>Petromyzon</taxon>
    </lineage>
</organism>
<evidence type="ECO:0000313" key="21">
    <source>
        <dbReference type="RefSeq" id="XP_032811405.1"/>
    </source>
</evidence>
<evidence type="ECO:0000256" key="6">
    <source>
        <dbReference type="ARBA" id="ARBA00022679"/>
    </source>
</evidence>
<evidence type="ECO:0000256" key="5">
    <source>
        <dbReference type="ARBA" id="ARBA00022603"/>
    </source>
</evidence>
<feature type="domain" description="SET" evidence="19">
    <location>
        <begin position="215"/>
        <end position="337"/>
    </location>
</feature>
<dbReference type="GO" id="GO:0070828">
    <property type="term" value="P:heterochromatin organization"/>
    <property type="evidence" value="ECO:0007669"/>
    <property type="project" value="TreeGrafter"/>
</dbReference>
<dbReference type="PANTHER" id="PTHR46820">
    <property type="entry name" value="HISTONE-LYSINE N-METHYLTRANSFERASE SETD7"/>
    <property type="match status" value="1"/>
</dbReference>
<dbReference type="InterPro" id="IPR003409">
    <property type="entry name" value="MORN"/>
</dbReference>
<keyword evidence="7" id="KW-0949">S-adenosyl-L-methionine</keyword>
<evidence type="ECO:0000256" key="2">
    <source>
        <dbReference type="ARBA" id="ARBA00004286"/>
    </source>
</evidence>
<dbReference type="FunFam" id="2.20.110.10:FF:000005">
    <property type="entry name" value="Histone-lysine N-methyltransferase SETD7"/>
    <property type="match status" value="1"/>
</dbReference>
<protein>
    <recommendedName>
        <fullName evidence="3">Histone-lysine N-methyltransferase SETD7</fullName>
        <ecNumber evidence="14">2.1.1.364</ecNumber>
    </recommendedName>
    <alternativeName>
        <fullName evidence="15">SET domain-containing protein 7</fullName>
    </alternativeName>
</protein>
<dbReference type="SUPFAM" id="SSF82185">
    <property type="entry name" value="Histone H3 K4-specific methyltransferase SET7/9 N-terminal domain"/>
    <property type="match status" value="1"/>
</dbReference>
<evidence type="ECO:0000313" key="20">
    <source>
        <dbReference type="Proteomes" id="UP001318040"/>
    </source>
</evidence>
<evidence type="ECO:0000256" key="12">
    <source>
        <dbReference type="ARBA" id="ARBA00023163"/>
    </source>
</evidence>
<name>A0AAJ7T544_PETMA</name>
<keyword evidence="6" id="KW-0808">Transferase</keyword>
<evidence type="ECO:0000256" key="3">
    <source>
        <dbReference type="ARBA" id="ARBA00020512"/>
    </source>
</evidence>
<comment type="catalytic activity">
    <reaction evidence="17">
        <text>L-lysyl(4)-[histone H3] + S-adenosyl-L-methionine = N(6)-methyl-L-lysyl(4)-[histone H3] + S-adenosyl-L-homocysteine + H(+)</text>
        <dbReference type="Rhea" id="RHEA:60264"/>
        <dbReference type="Rhea" id="RHEA-COMP:15543"/>
        <dbReference type="Rhea" id="RHEA-COMP:15547"/>
        <dbReference type="ChEBI" id="CHEBI:15378"/>
        <dbReference type="ChEBI" id="CHEBI:29969"/>
        <dbReference type="ChEBI" id="CHEBI:57856"/>
        <dbReference type="ChEBI" id="CHEBI:59789"/>
        <dbReference type="ChEBI" id="CHEBI:61929"/>
        <dbReference type="EC" id="2.1.1.364"/>
    </reaction>
</comment>
<evidence type="ECO:0000256" key="11">
    <source>
        <dbReference type="ARBA" id="ARBA00023159"/>
    </source>
</evidence>
<dbReference type="PROSITE" id="PS51577">
    <property type="entry name" value="SAM_MT43_SET7"/>
    <property type="match status" value="1"/>
</dbReference>
<keyword evidence="8" id="KW-0677">Repeat</keyword>
<evidence type="ECO:0000256" key="16">
    <source>
        <dbReference type="ARBA" id="ARBA00047738"/>
    </source>
</evidence>
<keyword evidence="12" id="KW-0804">Transcription</keyword>
<dbReference type="GO" id="GO:0005634">
    <property type="term" value="C:nucleus"/>
    <property type="evidence" value="ECO:0007669"/>
    <property type="project" value="UniProtKB-SubCell"/>
</dbReference>
<dbReference type="GO" id="GO:0006355">
    <property type="term" value="P:regulation of DNA-templated transcription"/>
    <property type="evidence" value="ECO:0007669"/>
    <property type="project" value="InterPro"/>
</dbReference>
<dbReference type="InterPro" id="IPR001214">
    <property type="entry name" value="SET_dom"/>
</dbReference>
<dbReference type="InterPro" id="IPR046341">
    <property type="entry name" value="SET_dom_sf"/>
</dbReference>
<dbReference type="CTD" id="80854"/>
<dbReference type="Gene3D" id="2.20.110.10">
    <property type="entry name" value="Histone H3 K4-specific methyltransferase SET7/9 N-terminal domain"/>
    <property type="match status" value="3"/>
</dbReference>
<keyword evidence="13" id="KW-0539">Nucleus</keyword>
<dbReference type="KEGG" id="pmrn:116942974"/>
<sequence length="366" mass="40630">MDSDEDGVEETVMGPLDDDQLPHGSCRVTYSSGDCFEGHFVHGEKNGLGKFFFFDGSTLEGHYVEDVLQGQAVYTAEDGSTVHGTYVDGELHGSAREYDPEGRITFRGQYRDNLRCGLCWIYFSDGGRLVGEVNSDGEMTGDQVAYVYPDGRTAFYGRFSDGEMISAQPAILLGLDKNEKPRFEVDKGGPILHLDKSTSTVISSQPLCADLYEKDRVCVGQSLITGAAEGLFAKVDMETGTVAAFYNGTRITHEEVDARDWSLNGNTISLDDDIVIDVPKHFVSVERYCASLGHKANHSFTPNCKYDFYNHPRFGPIKCVRTVRAVYRDEELTVAYGYDHNPAGKRQAEAPEWYIRELEIHSATQG</sequence>
<dbReference type="Pfam" id="PF00856">
    <property type="entry name" value="SET"/>
    <property type="match status" value="1"/>
</dbReference>
<evidence type="ECO:0000256" key="1">
    <source>
        <dbReference type="ARBA" id="ARBA00004123"/>
    </source>
</evidence>
<keyword evidence="11" id="KW-0010">Activator</keyword>
<dbReference type="PANTHER" id="PTHR46820:SF1">
    <property type="entry name" value="HISTONE-LYSINE N-METHYLTRANSFERASE SETD7"/>
    <property type="match status" value="1"/>
</dbReference>
<comment type="catalytic activity">
    <reaction evidence="16">
        <text>L-lysyl-[protein] + S-adenosyl-L-methionine = N(6)-methyl-L-lysyl-[protein] + S-adenosyl-L-homocysteine + H(+)</text>
        <dbReference type="Rhea" id="RHEA:51736"/>
        <dbReference type="Rhea" id="RHEA-COMP:9752"/>
        <dbReference type="Rhea" id="RHEA-COMP:13053"/>
        <dbReference type="ChEBI" id="CHEBI:15378"/>
        <dbReference type="ChEBI" id="CHEBI:29969"/>
        <dbReference type="ChEBI" id="CHEBI:57856"/>
        <dbReference type="ChEBI" id="CHEBI:59789"/>
        <dbReference type="ChEBI" id="CHEBI:61929"/>
    </reaction>
    <physiologicalReaction direction="left-to-right" evidence="16">
        <dbReference type="Rhea" id="RHEA:51737"/>
    </physiologicalReaction>
</comment>
<dbReference type="GO" id="GO:0032259">
    <property type="term" value="P:methylation"/>
    <property type="evidence" value="ECO:0007669"/>
    <property type="project" value="UniProtKB-KW"/>
</dbReference>
<dbReference type="GO" id="GO:0005694">
    <property type="term" value="C:chromosome"/>
    <property type="evidence" value="ECO:0007669"/>
    <property type="project" value="UniProtKB-SubCell"/>
</dbReference>
<dbReference type="Pfam" id="PF22648">
    <property type="entry name" value="SET7_N"/>
    <property type="match status" value="1"/>
</dbReference>
<reference evidence="21" key="1">
    <citation type="submission" date="2025-08" db="UniProtKB">
        <authorList>
            <consortium name="RefSeq"/>
        </authorList>
    </citation>
    <scope>IDENTIFICATION</scope>
    <source>
        <tissue evidence="21">Sperm</tissue>
    </source>
</reference>
<evidence type="ECO:0000256" key="17">
    <source>
        <dbReference type="ARBA" id="ARBA00048660"/>
    </source>
</evidence>
<keyword evidence="9" id="KW-0156">Chromatin regulator</keyword>
<dbReference type="InterPro" id="IPR017155">
    <property type="entry name" value="Hist-Lys_N-MeTrfase_SETD7"/>
</dbReference>
<proteinExistence type="predicted"/>
<dbReference type="EC" id="2.1.1.364" evidence="14"/>
<dbReference type="GO" id="GO:0140945">
    <property type="term" value="F:histone H3K4 monomethyltransferase activity"/>
    <property type="evidence" value="ECO:0007669"/>
    <property type="project" value="UniProtKB-EC"/>
</dbReference>
<evidence type="ECO:0000256" key="9">
    <source>
        <dbReference type="ARBA" id="ARBA00022853"/>
    </source>
</evidence>
<evidence type="ECO:0000256" key="4">
    <source>
        <dbReference type="ARBA" id="ARBA00022454"/>
    </source>
</evidence>
<keyword evidence="5" id="KW-0489">Methyltransferase</keyword>
<evidence type="ECO:0000256" key="13">
    <source>
        <dbReference type="ARBA" id="ARBA00023242"/>
    </source>
</evidence>